<keyword evidence="3" id="KW-0808">Transferase</keyword>
<accession>A0ABT2RNI0</accession>
<dbReference type="InterPro" id="IPR002656">
    <property type="entry name" value="Acyl_transf_3_dom"/>
</dbReference>
<gene>
    <name evidence="3" type="ORF">OCV99_10415</name>
</gene>
<feature type="transmembrane region" description="Helical" evidence="1">
    <location>
        <begin position="289"/>
        <end position="306"/>
    </location>
</feature>
<evidence type="ECO:0000313" key="3">
    <source>
        <dbReference type="EMBL" id="MCU6686955.1"/>
    </source>
</evidence>
<feature type="transmembrane region" description="Helical" evidence="1">
    <location>
        <begin position="145"/>
        <end position="165"/>
    </location>
</feature>
<evidence type="ECO:0000259" key="2">
    <source>
        <dbReference type="Pfam" id="PF01757"/>
    </source>
</evidence>
<feature type="transmembrane region" description="Helical" evidence="1">
    <location>
        <begin position="119"/>
        <end position="138"/>
    </location>
</feature>
<name>A0ABT2RNI0_9FIRM</name>
<evidence type="ECO:0000256" key="1">
    <source>
        <dbReference type="SAM" id="Phobius"/>
    </source>
</evidence>
<keyword evidence="3" id="KW-0012">Acyltransferase</keyword>
<evidence type="ECO:0000313" key="4">
    <source>
        <dbReference type="Proteomes" id="UP001652431"/>
    </source>
</evidence>
<feature type="transmembrane region" description="Helical" evidence="1">
    <location>
        <begin position="78"/>
        <end position="99"/>
    </location>
</feature>
<dbReference type="Pfam" id="PF01757">
    <property type="entry name" value="Acyl_transf_3"/>
    <property type="match status" value="1"/>
</dbReference>
<feature type="domain" description="Acyltransferase 3" evidence="2">
    <location>
        <begin position="11"/>
        <end position="306"/>
    </location>
</feature>
<feature type="transmembrane region" description="Helical" evidence="1">
    <location>
        <begin position="230"/>
        <end position="254"/>
    </location>
</feature>
<keyword evidence="4" id="KW-1185">Reference proteome</keyword>
<dbReference type="EMBL" id="JAOQJU010000011">
    <property type="protein sequence ID" value="MCU6686955.1"/>
    <property type="molecule type" value="Genomic_DNA"/>
</dbReference>
<feature type="transmembrane region" description="Helical" evidence="1">
    <location>
        <begin position="171"/>
        <end position="191"/>
    </location>
</feature>
<feature type="transmembrane region" description="Helical" evidence="1">
    <location>
        <begin position="203"/>
        <end position="224"/>
    </location>
</feature>
<protein>
    <submittedName>
        <fullName evidence="3">Acyltransferase</fullName>
    </submittedName>
</protein>
<keyword evidence="1" id="KW-0812">Transmembrane</keyword>
<sequence length="318" mass="37414">MERIFYFTDIYESYGGGGWHGNINLFDQIYININDLIIGQLVVVLFLFLSGYGVICSIDKKGQNYLNEFPKKRIFKTWIHFAIIVLLYGGLQFLLGNSYNLKTVIKALIAIDSLGNSNWYIFAILYLYIASFIGFFLGKLLNKKLYLALGTSFVLLSVLIYMIIFRKVLQYSTVWYDSIVCYVMGMVFYLIEDRVLKIVQFKTYRYWCVLVMVCLVFAGNRLFLFSQYNYLIYFWIQSMAIIAFVLLFSMKFTCKSKLLSWCGKNLFYIYILQRIPFIILDYIGLSNLYLYFIIATIGTIFLVYAMQKIFRKMDSILF</sequence>
<feature type="transmembrane region" description="Helical" evidence="1">
    <location>
        <begin position="266"/>
        <end position="283"/>
    </location>
</feature>
<reference evidence="3 4" key="1">
    <citation type="journal article" date="2021" name="ISME Commun">
        <title>Automated analysis of genomic sequences facilitates high-throughput and comprehensive description of bacteria.</title>
        <authorList>
            <person name="Hitch T.C.A."/>
        </authorList>
    </citation>
    <scope>NUCLEOTIDE SEQUENCE [LARGE SCALE GENOMIC DNA]</scope>
    <source>
        <strain evidence="3 4">Sanger_03</strain>
    </source>
</reference>
<dbReference type="GO" id="GO:0016746">
    <property type="term" value="F:acyltransferase activity"/>
    <property type="evidence" value="ECO:0007669"/>
    <property type="project" value="UniProtKB-KW"/>
</dbReference>
<organism evidence="3 4">
    <name type="scientific">Dorea acetigenes</name>
    <dbReference type="NCBI Taxonomy" id="2981787"/>
    <lineage>
        <taxon>Bacteria</taxon>
        <taxon>Bacillati</taxon>
        <taxon>Bacillota</taxon>
        <taxon>Clostridia</taxon>
        <taxon>Lachnospirales</taxon>
        <taxon>Lachnospiraceae</taxon>
        <taxon>Dorea</taxon>
    </lineage>
</organism>
<proteinExistence type="predicted"/>
<comment type="caution">
    <text evidence="3">The sequence shown here is derived from an EMBL/GenBank/DDBJ whole genome shotgun (WGS) entry which is preliminary data.</text>
</comment>
<feature type="transmembrane region" description="Helical" evidence="1">
    <location>
        <begin position="37"/>
        <end position="58"/>
    </location>
</feature>
<keyword evidence="1" id="KW-1133">Transmembrane helix</keyword>
<dbReference type="Proteomes" id="UP001652431">
    <property type="component" value="Unassembled WGS sequence"/>
</dbReference>
<dbReference type="RefSeq" id="WP_158370392.1">
    <property type="nucleotide sequence ID" value="NZ_JAOQJU010000011.1"/>
</dbReference>
<keyword evidence="1" id="KW-0472">Membrane</keyword>